<dbReference type="PRINTS" id="PR00934">
    <property type="entry name" value="XHISDIPTASE"/>
</dbReference>
<dbReference type="Gene3D" id="3.40.630.10">
    <property type="entry name" value="Zn peptidases"/>
    <property type="match status" value="2"/>
</dbReference>
<evidence type="ECO:0000256" key="8">
    <source>
        <dbReference type="ARBA" id="ARBA00023285"/>
    </source>
</evidence>
<feature type="domain" description="Peptidase M20 dimerisation" evidence="18">
    <location>
        <begin position="207"/>
        <end position="284"/>
    </location>
</feature>
<evidence type="ECO:0000256" key="11">
    <source>
        <dbReference type="ARBA" id="ARBA00044252"/>
    </source>
</evidence>
<evidence type="ECO:0000256" key="10">
    <source>
        <dbReference type="ARBA" id="ARBA00038976"/>
    </source>
</evidence>
<keyword evidence="8" id="KW-0170">Cobalt</keyword>
<comment type="caution">
    <text evidence="19">The sequence shown here is derived from an EMBL/GenBank/DDBJ whole genome shotgun (WGS) entry which is preliminary data.</text>
</comment>
<dbReference type="GO" id="GO:0005829">
    <property type="term" value="C:cytosol"/>
    <property type="evidence" value="ECO:0007669"/>
    <property type="project" value="TreeGrafter"/>
</dbReference>
<evidence type="ECO:0000256" key="13">
    <source>
        <dbReference type="ARBA" id="ARBA00071271"/>
    </source>
</evidence>
<evidence type="ECO:0000256" key="6">
    <source>
        <dbReference type="ARBA" id="ARBA00022833"/>
    </source>
</evidence>
<dbReference type="FunFam" id="3.40.630.10:FF:000015">
    <property type="entry name" value="Aminoacyl-histidine dipeptidase PepD"/>
    <property type="match status" value="1"/>
</dbReference>
<proteinExistence type="inferred from homology"/>
<dbReference type="FunFam" id="3.40.630.10:FF:000018">
    <property type="entry name" value="Aminoacyl-histidine dipeptidase PepD"/>
    <property type="match status" value="1"/>
</dbReference>
<dbReference type="AlphaFoldDB" id="A0A9D1F8Z2"/>
<dbReference type="SUPFAM" id="SSF55031">
    <property type="entry name" value="Bacterial exopeptidase dimerisation domain"/>
    <property type="match status" value="1"/>
</dbReference>
<name>A0A9D1F8Z2_9FIRM</name>
<dbReference type="Pfam" id="PF01546">
    <property type="entry name" value="Peptidase_M20"/>
    <property type="match status" value="1"/>
</dbReference>
<protein>
    <recommendedName>
        <fullName evidence="13">Cytosol non-specific dipeptidase</fullName>
        <ecNumber evidence="10">3.4.13.18</ecNumber>
    </recommendedName>
    <alternativeName>
        <fullName evidence="16">Aminoacyl-histidine dipeptidase</fullName>
    </alternativeName>
    <alternativeName>
        <fullName evidence="15">Beta-alanyl-histidine dipeptidase</fullName>
    </alternativeName>
    <alternativeName>
        <fullName evidence="14">Carnosinase</fullName>
    </alternativeName>
    <alternativeName>
        <fullName evidence="11">Peptidase D</fullName>
    </alternativeName>
    <alternativeName>
        <fullName evidence="17">Xaa-His dipeptidase</fullName>
    </alternativeName>
</protein>
<reference evidence="19" key="1">
    <citation type="submission" date="2020-10" db="EMBL/GenBank/DDBJ databases">
        <authorList>
            <person name="Gilroy R."/>
        </authorList>
    </citation>
    <scope>NUCLEOTIDE SEQUENCE</scope>
    <source>
        <strain evidence="19">ChiBcec16-1751</strain>
    </source>
</reference>
<evidence type="ECO:0000313" key="19">
    <source>
        <dbReference type="EMBL" id="HIS64677.1"/>
    </source>
</evidence>
<comment type="similarity">
    <text evidence="12">Belongs to the peptidase M20C family.</text>
</comment>
<dbReference type="Proteomes" id="UP000886741">
    <property type="component" value="Unassembled WGS sequence"/>
</dbReference>
<evidence type="ECO:0000256" key="15">
    <source>
        <dbReference type="ARBA" id="ARBA00076004"/>
    </source>
</evidence>
<evidence type="ECO:0000256" key="7">
    <source>
        <dbReference type="ARBA" id="ARBA00023049"/>
    </source>
</evidence>
<dbReference type="NCBIfam" id="TIGR01893">
    <property type="entry name" value="aa-his-dipept"/>
    <property type="match status" value="1"/>
</dbReference>
<evidence type="ECO:0000313" key="20">
    <source>
        <dbReference type="Proteomes" id="UP000886741"/>
    </source>
</evidence>
<dbReference type="InterPro" id="IPR001160">
    <property type="entry name" value="Peptidase_M20C"/>
</dbReference>
<reference evidence="19" key="2">
    <citation type="journal article" date="2021" name="PeerJ">
        <title>Extensive microbial diversity within the chicken gut microbiome revealed by metagenomics and culture.</title>
        <authorList>
            <person name="Gilroy R."/>
            <person name="Ravi A."/>
            <person name="Getino M."/>
            <person name="Pursley I."/>
            <person name="Horton D.L."/>
            <person name="Alikhan N.F."/>
            <person name="Baker D."/>
            <person name="Gharbi K."/>
            <person name="Hall N."/>
            <person name="Watson M."/>
            <person name="Adriaenssens E.M."/>
            <person name="Foster-Nyarko E."/>
            <person name="Jarju S."/>
            <person name="Secka A."/>
            <person name="Antonio M."/>
            <person name="Oren A."/>
            <person name="Chaudhuri R.R."/>
            <person name="La Ragione R."/>
            <person name="Hildebrand F."/>
            <person name="Pallen M.J."/>
        </authorList>
    </citation>
    <scope>NUCLEOTIDE SEQUENCE</scope>
    <source>
        <strain evidence="19">ChiBcec16-1751</strain>
    </source>
</reference>
<keyword evidence="5" id="KW-0378">Hydrolase</keyword>
<gene>
    <name evidence="19" type="ORF">IAA83_04810</name>
</gene>
<evidence type="ECO:0000256" key="17">
    <source>
        <dbReference type="ARBA" id="ARBA00078074"/>
    </source>
</evidence>
<dbReference type="Pfam" id="PF07687">
    <property type="entry name" value="M20_dimer"/>
    <property type="match status" value="1"/>
</dbReference>
<dbReference type="InterPro" id="IPR002933">
    <property type="entry name" value="Peptidase_M20"/>
</dbReference>
<evidence type="ECO:0000259" key="18">
    <source>
        <dbReference type="Pfam" id="PF07687"/>
    </source>
</evidence>
<dbReference type="InterPro" id="IPR036264">
    <property type="entry name" value="Bact_exopeptidase_dim_dom"/>
</dbReference>
<sequence>MRVLEHLEPKRVFALFEDICAIPHGSFHTKAISDWCVAFAKERGLEYYQDSANNVIIIKPATPGYENAPAMILQGHLDMVCEKDADCQKDMVTEGLDLAVDGDWVYAKGTTLGGDDGIAVAMAMAILDDNTLEHPRIEAVFTTDEEVGMLGAMELDVSPLQGRMLLNIDSEVEGVFTVSCAGGCRAHCTLPVTREGFHGAGLHVSVEGLQGGHSGVEIHKGRANANVILGRVLRAAAAVSDLRLVSVRGGVKDNVIPANAVAHVIVSDETAVRAAWTALERDLQNEFRVTDGNLRLTVTAADTAPAMDKSSTTRVMTLLTCTPNGVQVMSADIEGLVQTSLNLGVLATESDSVLVSYSIRSSVESQKRMMQDKVICLVEQLGGSVELSGDYPGWAYLEDSPLREKMVALFREQYGREPEIEAIHAGLECGLFSGKMPGLDCVSIGPDLKDIHSARERMSIASVQRVYAFVTELLRRSK</sequence>
<dbReference type="GO" id="GO:0046872">
    <property type="term" value="F:metal ion binding"/>
    <property type="evidence" value="ECO:0007669"/>
    <property type="project" value="UniProtKB-KW"/>
</dbReference>
<dbReference type="InterPro" id="IPR011650">
    <property type="entry name" value="Peptidase_M20_dimer"/>
</dbReference>
<evidence type="ECO:0000256" key="4">
    <source>
        <dbReference type="ARBA" id="ARBA00022723"/>
    </source>
</evidence>
<evidence type="ECO:0000256" key="5">
    <source>
        <dbReference type="ARBA" id="ARBA00022801"/>
    </source>
</evidence>
<comment type="cofactor">
    <cofactor evidence="2">
        <name>Zn(2+)</name>
        <dbReference type="ChEBI" id="CHEBI:29105"/>
    </cofactor>
</comment>
<dbReference type="EC" id="3.4.13.18" evidence="10"/>
<dbReference type="GO" id="GO:0070573">
    <property type="term" value="F:metallodipeptidase activity"/>
    <property type="evidence" value="ECO:0007669"/>
    <property type="project" value="TreeGrafter"/>
</dbReference>
<evidence type="ECO:0000256" key="12">
    <source>
        <dbReference type="ARBA" id="ARBA00061423"/>
    </source>
</evidence>
<organism evidence="19 20">
    <name type="scientific">Candidatus Avoscillospira avistercoris</name>
    <dbReference type="NCBI Taxonomy" id="2840707"/>
    <lineage>
        <taxon>Bacteria</taxon>
        <taxon>Bacillati</taxon>
        <taxon>Bacillota</taxon>
        <taxon>Clostridia</taxon>
        <taxon>Eubacteriales</taxon>
        <taxon>Oscillospiraceae</taxon>
        <taxon>Oscillospiraceae incertae sedis</taxon>
        <taxon>Candidatus Avoscillospira</taxon>
    </lineage>
</organism>
<dbReference type="PIRSF" id="PIRSF016599">
    <property type="entry name" value="Xaa-His_dipept"/>
    <property type="match status" value="1"/>
</dbReference>
<keyword evidence="7" id="KW-0482">Metalloprotease</keyword>
<accession>A0A9D1F8Z2</accession>
<comment type="catalytic activity">
    <reaction evidence="9">
        <text>Hydrolysis of dipeptides, preferentially hydrophobic dipeptides including prolyl amino acids.</text>
        <dbReference type="EC" id="3.4.13.18"/>
    </reaction>
</comment>
<comment type="cofactor">
    <cofactor evidence="1">
        <name>Co(2+)</name>
        <dbReference type="ChEBI" id="CHEBI:48828"/>
    </cofactor>
</comment>
<dbReference type="SUPFAM" id="SSF53187">
    <property type="entry name" value="Zn-dependent exopeptidases"/>
    <property type="match status" value="1"/>
</dbReference>
<keyword evidence="6" id="KW-0862">Zinc</keyword>
<evidence type="ECO:0000256" key="16">
    <source>
        <dbReference type="ARBA" id="ARBA00077688"/>
    </source>
</evidence>
<dbReference type="CDD" id="cd03890">
    <property type="entry name" value="M20_pepD"/>
    <property type="match status" value="1"/>
</dbReference>
<evidence type="ECO:0000256" key="1">
    <source>
        <dbReference type="ARBA" id="ARBA00001941"/>
    </source>
</evidence>
<evidence type="ECO:0000256" key="3">
    <source>
        <dbReference type="ARBA" id="ARBA00022670"/>
    </source>
</evidence>
<keyword evidence="4" id="KW-0479">Metal-binding</keyword>
<dbReference type="PANTHER" id="PTHR43501">
    <property type="entry name" value="CYTOSOL NON-SPECIFIC DIPEPTIDASE"/>
    <property type="match status" value="1"/>
</dbReference>
<dbReference type="EMBL" id="DVJJ01000077">
    <property type="protein sequence ID" value="HIS64677.1"/>
    <property type="molecule type" value="Genomic_DNA"/>
</dbReference>
<dbReference type="PANTHER" id="PTHR43501:SF1">
    <property type="entry name" value="CYTOSOL NON-SPECIFIC DIPEPTIDASE"/>
    <property type="match status" value="1"/>
</dbReference>
<keyword evidence="3" id="KW-0645">Protease</keyword>
<dbReference type="GO" id="GO:0006508">
    <property type="term" value="P:proteolysis"/>
    <property type="evidence" value="ECO:0007669"/>
    <property type="project" value="UniProtKB-KW"/>
</dbReference>
<evidence type="ECO:0000256" key="2">
    <source>
        <dbReference type="ARBA" id="ARBA00001947"/>
    </source>
</evidence>
<evidence type="ECO:0000256" key="9">
    <source>
        <dbReference type="ARBA" id="ARBA00036421"/>
    </source>
</evidence>
<evidence type="ECO:0000256" key="14">
    <source>
        <dbReference type="ARBA" id="ARBA00075285"/>
    </source>
</evidence>